<accession>A0A6M9Z574</accession>
<dbReference type="EMBL" id="MT451981">
    <property type="protein sequence ID" value="QKN87633.1"/>
    <property type="molecule type" value="Genomic_DNA"/>
</dbReference>
<evidence type="ECO:0000313" key="2">
    <source>
        <dbReference type="Proteomes" id="UP000509608"/>
    </source>
</evidence>
<dbReference type="Proteomes" id="UP000509608">
    <property type="component" value="Segment"/>
</dbReference>
<dbReference type="GeneID" id="80026098"/>
<dbReference type="KEGG" id="vg:80026098"/>
<dbReference type="RefSeq" id="YP_010756342.1">
    <property type="nucleotide sequence ID" value="NC_073486.1"/>
</dbReference>
<proteinExistence type="predicted"/>
<keyword evidence="2" id="KW-1185">Reference proteome</keyword>
<sequence>MGERLMARRAWRRCWSFRYLAHRTGILLSPSLLYAGIPFSNRWHRRRILARQERP</sequence>
<reference evidence="1 2" key="1">
    <citation type="submission" date="2020-05" db="EMBL/GenBank/DDBJ databases">
        <authorList>
            <person name="Vondra J.M."/>
            <person name="Stovall M.A."/>
            <person name="Menchaca C."/>
            <person name="Bhuiyan S."/>
            <person name="Subhayu N."/>
            <person name="Hughes L.E."/>
            <person name="Garlena R.A."/>
            <person name="Russell D.A."/>
            <person name="Pope W.H."/>
            <person name="Jacobs-Sera D."/>
            <person name="Hatfull G.F."/>
        </authorList>
    </citation>
    <scope>NUCLEOTIDE SEQUENCE [LARGE SCALE GENOMIC DNA]</scope>
</reference>
<name>A0A6M9Z574_9CAUD</name>
<evidence type="ECO:0000313" key="1">
    <source>
        <dbReference type="EMBL" id="QKN87633.1"/>
    </source>
</evidence>
<organism evidence="1 2">
    <name type="scientific">Streptomyces phage Vondra</name>
    <dbReference type="NCBI Taxonomy" id="2736273"/>
    <lineage>
        <taxon>Viruses</taxon>
        <taxon>Duplodnaviria</taxon>
        <taxon>Heunggongvirae</taxon>
        <taxon>Uroviricota</taxon>
        <taxon>Caudoviricetes</taxon>
        <taxon>Ignaciovirus</taxon>
        <taxon>Ignaciovirus vondra</taxon>
    </lineage>
</organism>
<protein>
    <submittedName>
        <fullName evidence="1">Uncharacterized protein</fullName>
    </submittedName>
</protein>
<gene>
    <name evidence="1" type="primary">48</name>
    <name evidence="1" type="ORF">SEA_VONDRA_48</name>
</gene>